<keyword evidence="3 8" id="KW-0479">Metal-binding</keyword>
<dbReference type="PANTHER" id="PTHR33202">
    <property type="entry name" value="ZINC UPTAKE REGULATION PROTEIN"/>
    <property type="match status" value="1"/>
</dbReference>
<evidence type="ECO:0000313" key="10">
    <source>
        <dbReference type="EMBL" id="KMT23149.1"/>
    </source>
</evidence>
<evidence type="ECO:0000256" key="3">
    <source>
        <dbReference type="ARBA" id="ARBA00022723"/>
    </source>
</evidence>
<keyword evidence="2" id="KW-0678">Repressor</keyword>
<proteinExistence type="inferred from homology"/>
<evidence type="ECO:0000256" key="7">
    <source>
        <dbReference type="ARBA" id="ARBA00023163"/>
    </source>
</evidence>
<organism evidence="10 11">
    <name type="scientific">Clostridium cylindrosporum DSM 605</name>
    <dbReference type="NCBI Taxonomy" id="1121307"/>
    <lineage>
        <taxon>Bacteria</taxon>
        <taxon>Bacillati</taxon>
        <taxon>Bacillota</taxon>
        <taxon>Clostridia</taxon>
        <taxon>Eubacteriales</taxon>
        <taxon>Clostridiaceae</taxon>
        <taxon>Clostridium</taxon>
    </lineage>
</organism>
<dbReference type="CDD" id="cd07153">
    <property type="entry name" value="Fur_like"/>
    <property type="match status" value="1"/>
</dbReference>
<keyword evidence="9" id="KW-0408">Iron</keyword>
<keyword evidence="7" id="KW-0804">Transcription</keyword>
<dbReference type="GO" id="GO:0008270">
    <property type="term" value="F:zinc ion binding"/>
    <property type="evidence" value="ECO:0007669"/>
    <property type="project" value="TreeGrafter"/>
</dbReference>
<dbReference type="Gene3D" id="1.10.10.10">
    <property type="entry name" value="Winged helix-like DNA-binding domain superfamily/Winged helix DNA-binding domain"/>
    <property type="match status" value="1"/>
</dbReference>
<dbReference type="STRING" id="1121307.CLCY_6c00300"/>
<evidence type="ECO:0000256" key="9">
    <source>
        <dbReference type="PIRSR" id="PIRSR602481-2"/>
    </source>
</evidence>
<evidence type="ECO:0000256" key="6">
    <source>
        <dbReference type="ARBA" id="ARBA00023125"/>
    </source>
</evidence>
<dbReference type="FunFam" id="1.10.10.10:FF:000051">
    <property type="entry name" value="Fur family transcriptional regulator"/>
    <property type="match status" value="1"/>
</dbReference>
<dbReference type="OrthoDB" id="8659436at2"/>
<dbReference type="GO" id="GO:0045892">
    <property type="term" value="P:negative regulation of DNA-templated transcription"/>
    <property type="evidence" value="ECO:0007669"/>
    <property type="project" value="TreeGrafter"/>
</dbReference>
<dbReference type="InterPro" id="IPR043135">
    <property type="entry name" value="Fur_C"/>
</dbReference>
<dbReference type="GO" id="GO:1900376">
    <property type="term" value="P:regulation of secondary metabolite biosynthetic process"/>
    <property type="evidence" value="ECO:0007669"/>
    <property type="project" value="TreeGrafter"/>
</dbReference>
<evidence type="ECO:0000256" key="5">
    <source>
        <dbReference type="ARBA" id="ARBA00023015"/>
    </source>
</evidence>
<dbReference type="EMBL" id="LFVU01000002">
    <property type="protein sequence ID" value="KMT23149.1"/>
    <property type="molecule type" value="Genomic_DNA"/>
</dbReference>
<dbReference type="Gene3D" id="3.30.1490.190">
    <property type="match status" value="1"/>
</dbReference>
<dbReference type="PANTHER" id="PTHR33202:SF8">
    <property type="entry name" value="PEROXIDE-RESPONSIVE REPRESSOR PERR"/>
    <property type="match status" value="1"/>
</dbReference>
<feature type="binding site" evidence="8">
    <location>
        <position position="91"/>
    </location>
    <ligand>
        <name>Zn(2+)</name>
        <dbReference type="ChEBI" id="CHEBI:29105"/>
    </ligand>
</feature>
<evidence type="ECO:0000256" key="4">
    <source>
        <dbReference type="ARBA" id="ARBA00022833"/>
    </source>
</evidence>
<keyword evidence="6" id="KW-0238">DNA-binding</keyword>
<dbReference type="Pfam" id="PF01475">
    <property type="entry name" value="FUR"/>
    <property type="match status" value="1"/>
</dbReference>
<comment type="cofactor">
    <cofactor evidence="9">
        <name>Mn(2+)</name>
        <dbReference type="ChEBI" id="CHEBI:29035"/>
    </cofactor>
    <cofactor evidence="9">
        <name>Fe(2+)</name>
        <dbReference type="ChEBI" id="CHEBI:29033"/>
    </cofactor>
    <text evidence="9">Binds 1 Mn(2+) or Fe(2+) ion per subunit.</text>
</comment>
<sequence>MENLSSIFKEKNLKLTPQRYAIYGYLKSTKSHPSAETIYENLKTTYPTMSLATVYKTLRTLIDLNLVQEINVGEDNFRFDACTDCHPHIVCTKCRCVDDIDDADFSFVDEIAKKHTNYEIQKHKLYFYGICPNCV</sequence>
<keyword evidence="5" id="KW-0805">Transcription regulation</keyword>
<comment type="caution">
    <text evidence="10">The sequence shown here is derived from an EMBL/GenBank/DDBJ whole genome shotgun (WGS) entry which is preliminary data.</text>
</comment>
<comment type="cofactor">
    <cofactor evidence="8">
        <name>Zn(2+)</name>
        <dbReference type="ChEBI" id="CHEBI:29105"/>
    </cofactor>
    <text evidence="8">Binds 1 zinc ion per subunit.</text>
</comment>
<keyword evidence="4 8" id="KW-0862">Zinc</keyword>
<dbReference type="AlphaFoldDB" id="A0A0J8DFY8"/>
<dbReference type="GO" id="GO:0000976">
    <property type="term" value="F:transcription cis-regulatory region binding"/>
    <property type="evidence" value="ECO:0007669"/>
    <property type="project" value="TreeGrafter"/>
</dbReference>
<dbReference type="InterPro" id="IPR002481">
    <property type="entry name" value="FUR"/>
</dbReference>
<comment type="similarity">
    <text evidence="1">Belongs to the Fur family.</text>
</comment>
<accession>A0A0J8DFY8</accession>
<dbReference type="SUPFAM" id="SSF46785">
    <property type="entry name" value="Winged helix' DNA-binding domain"/>
    <property type="match status" value="1"/>
</dbReference>
<dbReference type="Proteomes" id="UP000036756">
    <property type="component" value="Unassembled WGS sequence"/>
</dbReference>
<feature type="binding site" evidence="8">
    <location>
        <position position="134"/>
    </location>
    <ligand>
        <name>Zn(2+)</name>
        <dbReference type="ChEBI" id="CHEBI:29105"/>
    </ligand>
</feature>
<evidence type="ECO:0000256" key="1">
    <source>
        <dbReference type="ARBA" id="ARBA00007957"/>
    </source>
</evidence>
<protein>
    <submittedName>
        <fullName evidence="10">Transcriptional regulator PerR</fullName>
    </submittedName>
</protein>
<dbReference type="GO" id="GO:0003700">
    <property type="term" value="F:DNA-binding transcription factor activity"/>
    <property type="evidence" value="ECO:0007669"/>
    <property type="project" value="InterPro"/>
</dbReference>
<evidence type="ECO:0000256" key="8">
    <source>
        <dbReference type="PIRSR" id="PIRSR602481-1"/>
    </source>
</evidence>
<dbReference type="RefSeq" id="WP_048569235.1">
    <property type="nucleotide sequence ID" value="NZ_LFVU01000002.1"/>
</dbReference>
<evidence type="ECO:0000313" key="11">
    <source>
        <dbReference type="Proteomes" id="UP000036756"/>
    </source>
</evidence>
<feature type="binding site" evidence="8">
    <location>
        <position position="131"/>
    </location>
    <ligand>
        <name>Zn(2+)</name>
        <dbReference type="ChEBI" id="CHEBI:29105"/>
    </ligand>
</feature>
<dbReference type="InterPro" id="IPR036390">
    <property type="entry name" value="WH_DNA-bd_sf"/>
</dbReference>
<feature type="binding site" evidence="8">
    <location>
        <position position="94"/>
    </location>
    <ligand>
        <name>Zn(2+)</name>
        <dbReference type="ChEBI" id="CHEBI:29105"/>
    </ligand>
</feature>
<gene>
    <name evidence="10" type="primary">perR</name>
    <name evidence="10" type="ORF">CLCY_6c00300</name>
</gene>
<reference evidence="10 11" key="1">
    <citation type="submission" date="2015-06" db="EMBL/GenBank/DDBJ databases">
        <title>Draft genome sequence of the purine-degrading Clostridium cylindrosporum HC-1 (DSM 605).</title>
        <authorList>
            <person name="Poehlein A."/>
            <person name="Schiel-Bengelsdorf B."/>
            <person name="Bengelsdorf F."/>
            <person name="Daniel R."/>
            <person name="Duerre P."/>
        </authorList>
    </citation>
    <scope>NUCLEOTIDE SEQUENCE [LARGE SCALE GENOMIC DNA]</scope>
    <source>
        <strain evidence="10 11">DSM 605</strain>
    </source>
</reference>
<evidence type="ECO:0000256" key="2">
    <source>
        <dbReference type="ARBA" id="ARBA00022491"/>
    </source>
</evidence>
<keyword evidence="11" id="KW-1185">Reference proteome</keyword>
<feature type="binding site" evidence="9">
    <location>
        <position position="123"/>
    </location>
    <ligand>
        <name>Fe cation</name>
        <dbReference type="ChEBI" id="CHEBI:24875"/>
    </ligand>
</feature>
<dbReference type="InterPro" id="IPR036388">
    <property type="entry name" value="WH-like_DNA-bd_sf"/>
</dbReference>
<name>A0A0J8DFY8_CLOCY</name>
<dbReference type="PATRIC" id="fig|1121307.3.peg.2159"/>